<keyword evidence="3" id="KW-1185">Reference proteome</keyword>
<dbReference type="eggNOG" id="ENOG502RHWM">
    <property type="taxonomic scope" value="Eukaryota"/>
</dbReference>
<name>Q54N53_DICDI</name>
<dbReference type="PaxDb" id="44689-DDB0304483"/>
<evidence type="ECO:0000313" key="2">
    <source>
        <dbReference type="EMBL" id="EAL64586.1"/>
    </source>
</evidence>
<dbReference type="AlphaFoldDB" id="Q54N53"/>
<dbReference type="KEGG" id="ddi:DDB_G0285497"/>
<dbReference type="dictyBase" id="DDB_G0285497"/>
<dbReference type="SMR" id="Q54N53"/>
<dbReference type="GeneID" id="8625136"/>
<comment type="caution">
    <text evidence="2">The sequence shown here is derived from an EMBL/GenBank/DDBJ whole genome shotgun (WGS) entry which is preliminary data.</text>
</comment>
<sequence>MNNLLKSFTKFSINVPQNLIMKRNYSLVLDSVEIPKEIELKYHRPHRKQPTNAHKLLVKRQHQAKINLKRKRLQKEIHDWRLAPPQHLPKFNAEKVKPAKEYTGLKADQFEEIPFGYRQRKHVKYLENQQEEKRILDEIKQKRLRKHVELINKEKERKETFKSKMESRKQEQQQ</sequence>
<dbReference type="OMA" id="RYMSKVI"/>
<evidence type="ECO:0000313" key="3">
    <source>
        <dbReference type="Proteomes" id="UP000002195"/>
    </source>
</evidence>
<dbReference type="VEuPathDB" id="AmoebaDB:DDB_G0285497"/>
<reference evidence="2 3" key="1">
    <citation type="journal article" date="2005" name="Nature">
        <title>The genome of the social amoeba Dictyostelium discoideum.</title>
        <authorList>
            <consortium name="The Dictyostelium discoideum Sequencing Consortium"/>
            <person name="Eichinger L."/>
            <person name="Pachebat J.A."/>
            <person name="Glockner G."/>
            <person name="Rajandream M.A."/>
            <person name="Sucgang R."/>
            <person name="Berriman M."/>
            <person name="Song J."/>
            <person name="Olsen R."/>
            <person name="Szafranski K."/>
            <person name="Xu Q."/>
            <person name="Tunggal B."/>
            <person name="Kummerfeld S."/>
            <person name="Madera M."/>
            <person name="Konfortov B.A."/>
            <person name="Rivero F."/>
            <person name="Bankier A.T."/>
            <person name="Lehmann R."/>
            <person name="Hamlin N."/>
            <person name="Davies R."/>
            <person name="Gaudet P."/>
            <person name="Fey P."/>
            <person name="Pilcher K."/>
            <person name="Chen G."/>
            <person name="Saunders D."/>
            <person name="Sodergren E."/>
            <person name="Davis P."/>
            <person name="Kerhornou A."/>
            <person name="Nie X."/>
            <person name="Hall N."/>
            <person name="Anjard C."/>
            <person name="Hemphill L."/>
            <person name="Bason N."/>
            <person name="Farbrother P."/>
            <person name="Desany B."/>
            <person name="Just E."/>
            <person name="Morio T."/>
            <person name="Rost R."/>
            <person name="Churcher C."/>
            <person name="Cooper J."/>
            <person name="Haydock S."/>
            <person name="van Driessche N."/>
            <person name="Cronin A."/>
            <person name="Goodhead I."/>
            <person name="Muzny D."/>
            <person name="Mourier T."/>
            <person name="Pain A."/>
            <person name="Lu M."/>
            <person name="Harper D."/>
            <person name="Lindsay R."/>
            <person name="Hauser H."/>
            <person name="James K."/>
            <person name="Quiles M."/>
            <person name="Madan Babu M."/>
            <person name="Saito T."/>
            <person name="Buchrieser C."/>
            <person name="Wardroper A."/>
            <person name="Felder M."/>
            <person name="Thangavelu M."/>
            <person name="Johnson D."/>
            <person name="Knights A."/>
            <person name="Loulseged H."/>
            <person name="Mungall K."/>
            <person name="Oliver K."/>
            <person name="Price C."/>
            <person name="Quail M.A."/>
            <person name="Urushihara H."/>
            <person name="Hernandez J."/>
            <person name="Rabbinowitsch E."/>
            <person name="Steffen D."/>
            <person name="Sanders M."/>
            <person name="Ma J."/>
            <person name="Kohara Y."/>
            <person name="Sharp S."/>
            <person name="Simmonds M."/>
            <person name="Spiegler S."/>
            <person name="Tivey A."/>
            <person name="Sugano S."/>
            <person name="White B."/>
            <person name="Walker D."/>
            <person name="Woodward J."/>
            <person name="Winckler T."/>
            <person name="Tanaka Y."/>
            <person name="Shaulsky G."/>
            <person name="Schleicher M."/>
            <person name="Weinstock G."/>
            <person name="Rosenthal A."/>
            <person name="Cox E.C."/>
            <person name="Chisholm R.L."/>
            <person name="Gibbs R."/>
            <person name="Loomis W.F."/>
            <person name="Platzer M."/>
            <person name="Kay R.R."/>
            <person name="Williams J."/>
            <person name="Dear P.H."/>
            <person name="Noegel A.A."/>
            <person name="Barrell B."/>
            <person name="Kuspa A."/>
        </authorList>
    </citation>
    <scope>NUCLEOTIDE SEQUENCE [LARGE SCALE GENOMIC DNA]</scope>
    <source>
        <strain evidence="2 3">AX4</strain>
    </source>
</reference>
<evidence type="ECO:0000256" key="1">
    <source>
        <dbReference type="SAM" id="MobiDB-lite"/>
    </source>
</evidence>
<dbReference type="Proteomes" id="UP000002195">
    <property type="component" value="Unassembled WGS sequence"/>
</dbReference>
<dbReference type="FunCoup" id="Q54N53">
    <property type="interactions" value="243"/>
</dbReference>
<dbReference type="EMBL" id="AAFI02000079">
    <property type="protein sequence ID" value="EAL64586.1"/>
    <property type="molecule type" value="Genomic_DNA"/>
</dbReference>
<proteinExistence type="predicted"/>
<dbReference type="InParanoid" id="Q54N53"/>
<accession>Q54N53</accession>
<dbReference type="RefSeq" id="XP_638090.1">
    <property type="nucleotide sequence ID" value="XM_632998.1"/>
</dbReference>
<dbReference type="HOGENOM" id="CLU_1542885_0_0_1"/>
<gene>
    <name evidence="2" type="ORF">DDB_G0285497</name>
</gene>
<organism evidence="2 3">
    <name type="scientific">Dictyostelium discoideum</name>
    <name type="common">Social amoeba</name>
    <dbReference type="NCBI Taxonomy" id="44689"/>
    <lineage>
        <taxon>Eukaryota</taxon>
        <taxon>Amoebozoa</taxon>
        <taxon>Evosea</taxon>
        <taxon>Eumycetozoa</taxon>
        <taxon>Dictyostelia</taxon>
        <taxon>Dictyosteliales</taxon>
        <taxon>Dictyosteliaceae</taxon>
        <taxon>Dictyostelium</taxon>
    </lineage>
</organism>
<feature type="region of interest" description="Disordered" evidence="1">
    <location>
        <begin position="151"/>
        <end position="174"/>
    </location>
</feature>
<protein>
    <submittedName>
        <fullName evidence="2">Uncharacterized protein</fullName>
    </submittedName>
</protein>